<evidence type="ECO:0000256" key="1">
    <source>
        <dbReference type="ARBA" id="ARBA00000448"/>
    </source>
</evidence>
<feature type="chain" id="PRO_5015867673" description="Periplasmic beta-glucosidase" evidence="11">
    <location>
        <begin position="21"/>
        <end position="760"/>
    </location>
</feature>
<dbReference type="PRINTS" id="PR00133">
    <property type="entry name" value="GLHYDRLASE3"/>
</dbReference>
<dbReference type="NCBIfam" id="NF011678">
    <property type="entry name" value="PRK15098.1"/>
    <property type="match status" value="1"/>
</dbReference>
<keyword evidence="14" id="KW-1185">Reference proteome</keyword>
<dbReference type="AlphaFoldDB" id="A0A2W7SBQ8"/>
<dbReference type="InterPro" id="IPR001764">
    <property type="entry name" value="Glyco_hydro_3_N"/>
</dbReference>
<comment type="subcellular location">
    <subcellularLocation>
        <location evidence="2">Periplasm</location>
    </subcellularLocation>
</comment>
<dbReference type="InterPro" id="IPR017853">
    <property type="entry name" value="GH"/>
</dbReference>
<evidence type="ECO:0000256" key="2">
    <source>
        <dbReference type="ARBA" id="ARBA00004418"/>
    </source>
</evidence>
<evidence type="ECO:0000256" key="4">
    <source>
        <dbReference type="ARBA" id="ARBA00012744"/>
    </source>
</evidence>
<dbReference type="Gene3D" id="3.20.20.300">
    <property type="entry name" value="Glycoside hydrolase, family 3, N-terminal domain"/>
    <property type="match status" value="1"/>
</dbReference>
<keyword evidence="8 10" id="KW-0326">Glycosidase</keyword>
<keyword evidence="6" id="KW-0574">Periplasm</keyword>
<evidence type="ECO:0000256" key="10">
    <source>
        <dbReference type="RuleBase" id="RU361161"/>
    </source>
</evidence>
<dbReference type="PROSITE" id="PS00775">
    <property type="entry name" value="GLYCOSYL_HYDROL_F3"/>
    <property type="match status" value="1"/>
</dbReference>
<dbReference type="FunFam" id="2.60.40.10:FF:000495">
    <property type="entry name" value="Periplasmic beta-glucosidase"/>
    <property type="match status" value="1"/>
</dbReference>
<dbReference type="InterPro" id="IPR019800">
    <property type="entry name" value="Glyco_hydro_3_AS"/>
</dbReference>
<dbReference type="OrthoDB" id="721009at2"/>
<comment type="catalytic activity">
    <reaction evidence="1">
        <text>Hydrolysis of terminal, non-reducing beta-D-glucosyl residues with release of beta-D-glucose.</text>
        <dbReference type="EC" id="3.2.1.21"/>
    </reaction>
</comment>
<feature type="signal peptide" evidence="11">
    <location>
        <begin position="1"/>
        <end position="20"/>
    </location>
</feature>
<dbReference type="PANTHER" id="PTHR30620:SF16">
    <property type="entry name" value="LYSOSOMAL BETA GLUCOSIDASE"/>
    <property type="match status" value="1"/>
</dbReference>
<dbReference type="InterPro" id="IPR013783">
    <property type="entry name" value="Ig-like_fold"/>
</dbReference>
<dbReference type="EC" id="3.2.1.21" evidence="4"/>
<dbReference type="SMART" id="SM01217">
    <property type="entry name" value="Fn3_like"/>
    <property type="match status" value="1"/>
</dbReference>
<gene>
    <name evidence="13" type="ORF">LX80_00643</name>
</gene>
<comment type="caution">
    <text evidence="13">The sequence shown here is derived from an EMBL/GenBank/DDBJ whole genome shotgun (WGS) entry which is preliminary data.</text>
</comment>
<evidence type="ECO:0000313" key="14">
    <source>
        <dbReference type="Proteomes" id="UP000249720"/>
    </source>
</evidence>
<keyword evidence="5 11" id="KW-0732">Signal</keyword>
<dbReference type="GO" id="GO:0008422">
    <property type="term" value="F:beta-glucosidase activity"/>
    <property type="evidence" value="ECO:0007669"/>
    <property type="project" value="UniProtKB-EC"/>
</dbReference>
<evidence type="ECO:0000259" key="12">
    <source>
        <dbReference type="SMART" id="SM01217"/>
    </source>
</evidence>
<dbReference type="Gene3D" id="3.40.50.1700">
    <property type="entry name" value="Glycoside hydrolase family 3 C-terminal domain"/>
    <property type="match status" value="1"/>
</dbReference>
<evidence type="ECO:0000256" key="3">
    <source>
        <dbReference type="ARBA" id="ARBA00005336"/>
    </source>
</evidence>
<dbReference type="Gene3D" id="2.60.40.10">
    <property type="entry name" value="Immunoglobulins"/>
    <property type="match status" value="1"/>
</dbReference>
<dbReference type="InterPro" id="IPR002772">
    <property type="entry name" value="Glyco_hydro_3_C"/>
</dbReference>
<comment type="similarity">
    <text evidence="3 10">Belongs to the glycosyl hydrolase 3 family.</text>
</comment>
<dbReference type="Proteomes" id="UP000249720">
    <property type="component" value="Unassembled WGS sequence"/>
</dbReference>
<dbReference type="PANTHER" id="PTHR30620">
    <property type="entry name" value="PERIPLASMIC BETA-GLUCOSIDASE-RELATED"/>
    <property type="match status" value="1"/>
</dbReference>
<keyword evidence="7 10" id="KW-0378">Hydrolase</keyword>
<proteinExistence type="inferred from homology"/>
<protein>
    <recommendedName>
        <fullName evidence="9">Periplasmic beta-glucosidase</fullName>
        <ecNumber evidence="4">3.2.1.21</ecNumber>
    </recommendedName>
</protein>
<name>A0A2W7SBQ8_9BACT</name>
<evidence type="ECO:0000256" key="6">
    <source>
        <dbReference type="ARBA" id="ARBA00022764"/>
    </source>
</evidence>
<evidence type="ECO:0000256" key="7">
    <source>
        <dbReference type="ARBA" id="ARBA00022801"/>
    </source>
</evidence>
<organism evidence="13 14">
    <name type="scientific">Hydrotalea sandarakina</name>
    <dbReference type="NCBI Taxonomy" id="1004304"/>
    <lineage>
        <taxon>Bacteria</taxon>
        <taxon>Pseudomonadati</taxon>
        <taxon>Bacteroidota</taxon>
        <taxon>Chitinophagia</taxon>
        <taxon>Chitinophagales</taxon>
        <taxon>Chitinophagaceae</taxon>
        <taxon>Hydrotalea</taxon>
    </lineage>
</organism>
<dbReference type="InterPro" id="IPR051915">
    <property type="entry name" value="Cellulose_Degrad_GH3"/>
</dbReference>
<dbReference type="SUPFAM" id="SSF51445">
    <property type="entry name" value="(Trans)glycosidases"/>
    <property type="match status" value="1"/>
</dbReference>
<feature type="domain" description="Fibronectin type III-like" evidence="12">
    <location>
        <begin position="679"/>
        <end position="748"/>
    </location>
</feature>
<reference evidence="13 14" key="1">
    <citation type="submission" date="2018-06" db="EMBL/GenBank/DDBJ databases">
        <title>Genomic Encyclopedia of Archaeal and Bacterial Type Strains, Phase II (KMG-II): from individual species to whole genera.</title>
        <authorList>
            <person name="Goeker M."/>
        </authorList>
    </citation>
    <scope>NUCLEOTIDE SEQUENCE [LARGE SCALE GENOMIC DNA]</scope>
    <source>
        <strain evidence="13 14">DSM 23241</strain>
    </source>
</reference>
<sequence>MKKLHFILLAALLLHFTAEAQTGANNAMKQFIDGLMQKMTLDEKIGQLNLLTPGGGIPTGAVVSTDVEAKIKNGQVGGLFGVIGADKVLQAQKLAVEHSRLHIPLIFGSDVIHGHKTTFPIPLGLACSWDTALIKQTARAAAEEATADGLSWAFSPMVDICRDPRWGRIAEGAGEDPFLGSAIAGAMVRGYQMNDLRKDNTVMACVKHFALYGAAEGGRDYNTVDMSKIRMYNEYLPPYKAAVDAGVGSVMSSFNVVDDIPATGNHWLLTDLLRNQWKFNGFVVSDYTSVNEMQEHGLGDLQQVSALALKAGLDMDMVGEGFLTTLKKSLQEGKITLNDINNACRRVLEAKYKLGLFSNPYRNVSASRASVILSPDNLALSRKAAAKACVLLKNNNNVLPLQRKGTIALIGPLADSRRNMLGTWSVAGDWQKAVTLKEGIEAVAGNSVKIVYAKGANISDDTVFNKKVNVFGTEIDMGPQSPDEMLQEAIATAQNADVIVAALGEAADMSGESSSRADIGLPESQQRLLAALVKTGKPVVIVLFNGRPLTLVKERAMATAILDVWFGGTEAGNGIADVLFGNENPSGKLTASFPYSVGQIPVYYNHLNTGRPYVLGGPTKFKSDYLDIPNAPLFPFGFGLSYTSFNYSPVQLSDTILTNGKSIHATVKVTNTGNYDGEEVVQLYLRDEVASISRPVKMLKGFQKIFLKKGESKTVDFTIDAEMLKFYNNQLKLVAEPGQFLVMIGTNSDEVNTASFVYKQ</sequence>
<evidence type="ECO:0000256" key="9">
    <source>
        <dbReference type="ARBA" id="ARBA00067498"/>
    </source>
</evidence>
<dbReference type="InterPro" id="IPR036962">
    <property type="entry name" value="Glyco_hydro_3_N_sf"/>
</dbReference>
<evidence type="ECO:0000256" key="8">
    <source>
        <dbReference type="ARBA" id="ARBA00023295"/>
    </source>
</evidence>
<dbReference type="GO" id="GO:0009251">
    <property type="term" value="P:glucan catabolic process"/>
    <property type="evidence" value="ECO:0007669"/>
    <property type="project" value="TreeGrafter"/>
</dbReference>
<dbReference type="InterPro" id="IPR026891">
    <property type="entry name" value="Fn3-like"/>
</dbReference>
<dbReference type="InterPro" id="IPR036881">
    <property type="entry name" value="Glyco_hydro_3_C_sf"/>
</dbReference>
<dbReference type="SUPFAM" id="SSF52279">
    <property type="entry name" value="Beta-D-glucan exohydrolase, C-terminal domain"/>
    <property type="match status" value="1"/>
</dbReference>
<dbReference type="GO" id="GO:0042597">
    <property type="term" value="C:periplasmic space"/>
    <property type="evidence" value="ECO:0007669"/>
    <property type="project" value="UniProtKB-SubCell"/>
</dbReference>
<dbReference type="Pfam" id="PF00933">
    <property type="entry name" value="Glyco_hydro_3"/>
    <property type="match status" value="1"/>
</dbReference>
<dbReference type="FunFam" id="3.40.50.1700:FF:000004">
    <property type="entry name" value="Periplasmic beta-glucosidase"/>
    <property type="match status" value="1"/>
</dbReference>
<evidence type="ECO:0000256" key="11">
    <source>
        <dbReference type="SAM" id="SignalP"/>
    </source>
</evidence>
<evidence type="ECO:0000256" key="5">
    <source>
        <dbReference type="ARBA" id="ARBA00022729"/>
    </source>
</evidence>
<evidence type="ECO:0000313" key="13">
    <source>
        <dbReference type="EMBL" id="PZX64447.1"/>
    </source>
</evidence>
<accession>A0A2W7SBQ8</accession>
<dbReference type="FunFam" id="3.20.20.300:FF:000005">
    <property type="entry name" value="Periplasmic beta-glucosidase"/>
    <property type="match status" value="1"/>
</dbReference>
<dbReference type="Pfam" id="PF14310">
    <property type="entry name" value="Fn3-like"/>
    <property type="match status" value="1"/>
</dbReference>
<dbReference type="RefSeq" id="WP_111293623.1">
    <property type="nucleotide sequence ID" value="NZ_QKZV01000002.1"/>
</dbReference>
<dbReference type="EMBL" id="QKZV01000002">
    <property type="protein sequence ID" value="PZX64447.1"/>
    <property type="molecule type" value="Genomic_DNA"/>
</dbReference>
<dbReference type="Pfam" id="PF01915">
    <property type="entry name" value="Glyco_hydro_3_C"/>
    <property type="match status" value="1"/>
</dbReference>